<evidence type="ECO:0000313" key="10">
    <source>
        <dbReference type="Proteomes" id="UP001497482"/>
    </source>
</evidence>
<protein>
    <submittedName>
        <fullName evidence="9">Uncharacterized protein</fullName>
    </submittedName>
</protein>
<dbReference type="InterPro" id="IPR023214">
    <property type="entry name" value="HAD_sf"/>
</dbReference>
<gene>
    <name evidence="9" type="ORF">KC01_LOCUS30527</name>
</gene>
<proteinExistence type="inferred from homology"/>
<dbReference type="NCBIfam" id="TIGR01488">
    <property type="entry name" value="HAD-SF-IB"/>
    <property type="match status" value="1"/>
</dbReference>
<organism evidence="9 10">
    <name type="scientific">Knipowitschia caucasica</name>
    <name type="common">Caucasian dwarf goby</name>
    <name type="synonym">Pomatoschistus caucasicus</name>
    <dbReference type="NCBI Taxonomy" id="637954"/>
    <lineage>
        <taxon>Eukaryota</taxon>
        <taxon>Metazoa</taxon>
        <taxon>Chordata</taxon>
        <taxon>Craniata</taxon>
        <taxon>Vertebrata</taxon>
        <taxon>Euteleostomi</taxon>
        <taxon>Actinopterygii</taxon>
        <taxon>Neopterygii</taxon>
        <taxon>Teleostei</taxon>
        <taxon>Neoteleostei</taxon>
        <taxon>Acanthomorphata</taxon>
        <taxon>Gobiaria</taxon>
        <taxon>Gobiiformes</taxon>
        <taxon>Gobioidei</taxon>
        <taxon>Gobiidae</taxon>
        <taxon>Gobiinae</taxon>
        <taxon>Knipowitschia</taxon>
    </lineage>
</organism>
<evidence type="ECO:0000256" key="8">
    <source>
        <dbReference type="PIRSR" id="PIRSR031051-3"/>
    </source>
</evidence>
<keyword evidence="3 8" id="KW-0479">Metal-binding</keyword>
<comment type="cofactor">
    <cofactor evidence="1 8">
        <name>Mg(2+)</name>
        <dbReference type="ChEBI" id="CHEBI:18420"/>
    </cofactor>
</comment>
<evidence type="ECO:0000256" key="1">
    <source>
        <dbReference type="ARBA" id="ARBA00001946"/>
    </source>
</evidence>
<dbReference type="PANTHER" id="PTHR20889">
    <property type="entry name" value="PHOSPHATASE, ORPHAN 1, 2"/>
    <property type="match status" value="1"/>
</dbReference>
<dbReference type="GO" id="GO:0016791">
    <property type="term" value="F:phosphatase activity"/>
    <property type="evidence" value="ECO:0007669"/>
    <property type="project" value="InterPro"/>
</dbReference>
<dbReference type="SUPFAM" id="SSF56784">
    <property type="entry name" value="HAD-like"/>
    <property type="match status" value="1"/>
</dbReference>
<feature type="binding site" evidence="8">
    <location>
        <position position="221"/>
    </location>
    <ligand>
        <name>Mg(2+)</name>
        <dbReference type="ChEBI" id="CHEBI:18420"/>
    </ligand>
</feature>
<keyword evidence="5 8" id="KW-0460">Magnesium</keyword>
<evidence type="ECO:0000256" key="4">
    <source>
        <dbReference type="ARBA" id="ARBA00022801"/>
    </source>
</evidence>
<evidence type="ECO:0000256" key="2">
    <source>
        <dbReference type="ARBA" id="ARBA00008541"/>
    </source>
</evidence>
<sequence>MVQKKSAHFTDITDITDITDQTLWTRIRTIHSQSGAWSSFSAMKTLMVFDFDHTVVDDNSDIWVLRCLPGKVLPGHVKSTYTKGHWTKYMGNVMEYIGEQKVTSDQIRIVMETIPFTDGMTELLTYISKHKDSVDCIVVSDSNTLFIEWILEAAGLRAAVDHVFSNPAHINNRGYMEVRSHHSHSCSKCPVNMCKQEVLQLYLSEQSQRGVEYKKVFYVGDGGNDLCPTACLKDQDVVMPRRGFTLEKQLSQLQNQSACSVRPRVSAWSSANEILAELKESV</sequence>
<dbReference type="Gene3D" id="3.40.50.1000">
    <property type="entry name" value="HAD superfamily/HAD-like"/>
    <property type="match status" value="1"/>
</dbReference>
<dbReference type="PIRSF" id="PIRSF031051">
    <property type="entry name" value="PyrdxlP_Pase_PHOSPHO2"/>
    <property type="match status" value="1"/>
</dbReference>
<keyword evidence="4" id="KW-0378">Hydrolase</keyword>
<name>A0AAV2LNM0_KNICA</name>
<dbReference type="InterPro" id="IPR006384">
    <property type="entry name" value="HAD_hydro_PyrdxlP_Pase-like"/>
</dbReference>
<evidence type="ECO:0000256" key="7">
    <source>
        <dbReference type="PIRSR" id="PIRSR031051-2"/>
    </source>
</evidence>
<dbReference type="Proteomes" id="UP001497482">
    <property type="component" value="Chromosome 4"/>
</dbReference>
<reference evidence="9 10" key="1">
    <citation type="submission" date="2024-04" db="EMBL/GenBank/DDBJ databases">
        <authorList>
            <person name="Waldvogel A.-M."/>
            <person name="Schoenle A."/>
        </authorList>
    </citation>
    <scope>NUCLEOTIDE SEQUENCE [LARGE SCALE GENOMIC DNA]</scope>
</reference>
<dbReference type="NCBIfam" id="TIGR01489">
    <property type="entry name" value="DKMTPPase-SF"/>
    <property type="match status" value="1"/>
</dbReference>
<dbReference type="AlphaFoldDB" id="A0AAV2LNM0"/>
<dbReference type="Pfam" id="PF06888">
    <property type="entry name" value="Put_Phosphatase"/>
    <property type="match status" value="1"/>
</dbReference>
<feature type="binding site" evidence="8">
    <location>
        <position position="50"/>
    </location>
    <ligand>
        <name>Mg(2+)</name>
        <dbReference type="ChEBI" id="CHEBI:18420"/>
    </ligand>
</feature>
<dbReference type="PANTHER" id="PTHR20889:SF1">
    <property type="entry name" value="PYRIDOXAL PHOSPHATE PHOSPHATASE PHOSPHO2"/>
    <property type="match status" value="1"/>
</dbReference>
<evidence type="ECO:0000313" key="9">
    <source>
        <dbReference type="EMBL" id="CAL1602783.1"/>
    </source>
</evidence>
<dbReference type="EMBL" id="OZ035826">
    <property type="protein sequence ID" value="CAL1602783.1"/>
    <property type="molecule type" value="Genomic_DNA"/>
</dbReference>
<evidence type="ECO:0000256" key="3">
    <source>
        <dbReference type="ARBA" id="ARBA00022723"/>
    </source>
</evidence>
<feature type="binding site" evidence="8">
    <location>
        <position position="52"/>
    </location>
    <ligand>
        <name>Mg(2+)</name>
        <dbReference type="ChEBI" id="CHEBI:18420"/>
    </ligand>
</feature>
<dbReference type="GO" id="GO:0046872">
    <property type="term" value="F:metal ion binding"/>
    <property type="evidence" value="ECO:0007669"/>
    <property type="project" value="UniProtKB-KW"/>
</dbReference>
<comment type="similarity">
    <text evidence="2">Belongs to the HAD-like hydrolase superfamily. PHOSPHO family.</text>
</comment>
<feature type="binding site" evidence="7">
    <location>
        <position position="61"/>
    </location>
    <ligand>
        <name>substrate</name>
    </ligand>
</feature>
<dbReference type="InterPro" id="IPR036412">
    <property type="entry name" value="HAD-like_sf"/>
</dbReference>
<feature type="active site" description="Proton donor" evidence="6">
    <location>
        <position position="52"/>
    </location>
</feature>
<evidence type="ECO:0000256" key="6">
    <source>
        <dbReference type="PIRSR" id="PIRSR031051-1"/>
    </source>
</evidence>
<accession>A0AAV2LNM0</accession>
<evidence type="ECO:0000256" key="5">
    <source>
        <dbReference type="ARBA" id="ARBA00022842"/>
    </source>
</evidence>
<feature type="binding site" evidence="7">
    <location>
        <position position="141"/>
    </location>
    <ligand>
        <name>substrate</name>
    </ligand>
</feature>
<dbReference type="InterPro" id="IPR016965">
    <property type="entry name" value="Pase_PHOSPHO-typ"/>
</dbReference>
<feature type="active site" description="Nucleophile" evidence="6">
    <location>
        <position position="50"/>
    </location>
</feature>
<keyword evidence="10" id="KW-1185">Reference proteome</keyword>